<feature type="domain" description="BLUF" evidence="1">
    <location>
        <begin position="46"/>
        <end position="137"/>
    </location>
</feature>
<gene>
    <name evidence="2" type="ORF">E6C64_15500</name>
</gene>
<evidence type="ECO:0000313" key="2">
    <source>
        <dbReference type="EMBL" id="THG30042.1"/>
    </source>
</evidence>
<dbReference type="SMART" id="SM01034">
    <property type="entry name" value="BLUF"/>
    <property type="match status" value="1"/>
</dbReference>
<dbReference type="GO" id="GO:0009882">
    <property type="term" value="F:blue light photoreceptor activity"/>
    <property type="evidence" value="ECO:0007669"/>
    <property type="project" value="InterPro"/>
</dbReference>
<dbReference type="OrthoDB" id="196105at2"/>
<comment type="caution">
    <text evidence="2">The sequence shown here is derived from an EMBL/GenBank/DDBJ whole genome shotgun (WGS) entry which is preliminary data.</text>
</comment>
<dbReference type="Proteomes" id="UP000309133">
    <property type="component" value="Unassembled WGS sequence"/>
</dbReference>
<dbReference type="Gene3D" id="3.30.70.100">
    <property type="match status" value="1"/>
</dbReference>
<accession>A0A4S4FJL1</accession>
<dbReference type="InterPro" id="IPR036046">
    <property type="entry name" value="Acylphosphatase-like_dom_sf"/>
</dbReference>
<sequence>MRGSAGSDRSVPRLIAGASIRRIRVPLFQRKRAVLDPPQAESQDEVFAIVYSSTAAVEFSDADVAALLEQSRRNNTRLGITGLLLLKDGQFMQALEGPEPAVRALVETISHDPRHTDFWTLAEEQTPRRQFPQWTMGYQPLSDETIRAIPGYDDFFEAGPMGARAWATKSRALWLLDWFRTNHLQ</sequence>
<protein>
    <submittedName>
        <fullName evidence="2">BLUF domain-containing protein</fullName>
    </submittedName>
</protein>
<evidence type="ECO:0000313" key="3">
    <source>
        <dbReference type="Proteomes" id="UP000309133"/>
    </source>
</evidence>
<evidence type="ECO:0000259" key="1">
    <source>
        <dbReference type="PROSITE" id="PS50925"/>
    </source>
</evidence>
<dbReference type="PROSITE" id="PS50925">
    <property type="entry name" value="BLUF"/>
    <property type="match status" value="1"/>
</dbReference>
<dbReference type="SUPFAM" id="SSF54975">
    <property type="entry name" value="Acylphosphatase/BLUF domain-like"/>
    <property type="match status" value="1"/>
</dbReference>
<dbReference type="Pfam" id="PF04940">
    <property type="entry name" value="BLUF"/>
    <property type="match status" value="1"/>
</dbReference>
<organism evidence="2 3">
    <name type="scientific">Naasia lichenicola</name>
    <dbReference type="NCBI Taxonomy" id="2565933"/>
    <lineage>
        <taxon>Bacteria</taxon>
        <taxon>Bacillati</taxon>
        <taxon>Actinomycetota</taxon>
        <taxon>Actinomycetes</taxon>
        <taxon>Micrococcales</taxon>
        <taxon>Microbacteriaceae</taxon>
        <taxon>Naasia</taxon>
    </lineage>
</organism>
<dbReference type="InterPro" id="IPR007024">
    <property type="entry name" value="BLUF_domain"/>
</dbReference>
<keyword evidence="3" id="KW-1185">Reference proteome</keyword>
<dbReference type="GO" id="GO:0071949">
    <property type="term" value="F:FAD binding"/>
    <property type="evidence" value="ECO:0007669"/>
    <property type="project" value="InterPro"/>
</dbReference>
<dbReference type="EMBL" id="SSSM01000005">
    <property type="protein sequence ID" value="THG30042.1"/>
    <property type="molecule type" value="Genomic_DNA"/>
</dbReference>
<proteinExistence type="predicted"/>
<dbReference type="AlphaFoldDB" id="A0A4S4FJL1"/>
<name>A0A4S4FJL1_9MICO</name>
<reference evidence="2 3" key="1">
    <citation type="submission" date="2019-04" db="EMBL/GenBank/DDBJ databases">
        <authorList>
            <person name="Jiang L."/>
        </authorList>
    </citation>
    <scope>NUCLEOTIDE SEQUENCE [LARGE SCALE GENOMIC DNA]</scope>
    <source>
        <strain evidence="2 3">YIM 131853</strain>
    </source>
</reference>